<accession>A9LGR9</accession>
<evidence type="ECO:0000256" key="1">
    <source>
        <dbReference type="SAM" id="Phobius"/>
    </source>
</evidence>
<organism evidence="2">
    <name type="scientific">uncultured planctomycete 5H12</name>
    <dbReference type="NCBI Taxonomy" id="455067"/>
    <lineage>
        <taxon>Bacteria</taxon>
        <taxon>Pseudomonadati</taxon>
        <taxon>Planctomycetota</taxon>
        <taxon>Planctomycetia</taxon>
        <taxon>Planctomycetales</taxon>
        <taxon>environmental samples</taxon>
    </lineage>
</organism>
<name>A9LGR9_9BACT</name>
<dbReference type="EMBL" id="EF591884">
    <property type="protein sequence ID" value="ABX10590.1"/>
    <property type="molecule type" value="Genomic_DNA"/>
</dbReference>
<proteinExistence type="predicted"/>
<protein>
    <submittedName>
        <fullName evidence="2">Uncharacterized protein</fullName>
    </submittedName>
</protein>
<keyword evidence="1" id="KW-0472">Membrane</keyword>
<feature type="transmembrane region" description="Helical" evidence="1">
    <location>
        <begin position="12"/>
        <end position="38"/>
    </location>
</feature>
<sequence length="194" mass="21529">MPFGDGLPNNHTILAGVVLVRQLFLLPFIGVLVPGLIFPVSDLLAQQTEPPVAAPQKLDEATQQRYRNFKERLSGTKLTGKFTMTGQSDRDPTPETYEILEVEKLEKGDFWRITARIKYGDNDVTVPLAIQVKWAGNTPVMTVDSLFVPGLGTFDARVVFRKNKYAGTWAHGEVGGHLFGTFEKVTSDPPDKKK</sequence>
<gene>
    <name evidence="2" type="ORF">5H12_28</name>
</gene>
<reference evidence="2" key="1">
    <citation type="journal article" date="2007" name="ISME J.">
        <title>Fosmids of novel marine Planctomycetes from the Namibian and Oregon coast upwelling systems and their cross-comparison with planctomycete genomes.</title>
        <authorList>
            <person name="Woebken D."/>
            <person name="Teeling H."/>
            <person name="Wecker P."/>
            <person name="Dumitriu A."/>
            <person name="Kostadinov I."/>
            <person name="DeLong E.F."/>
            <person name="Amann R."/>
            <person name="Gloeckner F.O."/>
        </authorList>
    </citation>
    <scope>NUCLEOTIDE SEQUENCE</scope>
</reference>
<dbReference type="AlphaFoldDB" id="A9LGR9"/>
<evidence type="ECO:0000313" key="2">
    <source>
        <dbReference type="EMBL" id="ABX10590.1"/>
    </source>
</evidence>
<keyword evidence="1" id="KW-1133">Transmembrane helix</keyword>
<keyword evidence="1" id="KW-0812">Transmembrane</keyword>